<dbReference type="AlphaFoldDB" id="B9M3N7"/>
<feature type="transmembrane region" description="Helical" evidence="7">
    <location>
        <begin position="104"/>
        <end position="124"/>
    </location>
</feature>
<dbReference type="PANTHER" id="PTHR33508:SF10">
    <property type="entry name" value="UPF0056 INNER MEMBRANE PROTEIN YHGN"/>
    <property type="match status" value="1"/>
</dbReference>
<evidence type="ECO:0000256" key="6">
    <source>
        <dbReference type="ARBA" id="ARBA00023136"/>
    </source>
</evidence>
<dbReference type="Pfam" id="PF01914">
    <property type="entry name" value="MarC"/>
    <property type="match status" value="1"/>
</dbReference>
<keyword evidence="9" id="KW-1185">Reference proteome</keyword>
<evidence type="ECO:0000256" key="2">
    <source>
        <dbReference type="ARBA" id="ARBA00009784"/>
    </source>
</evidence>
<accession>B9M3N7</accession>
<keyword evidence="4 7" id="KW-0812">Transmembrane</keyword>
<feature type="transmembrane region" description="Helical" evidence="7">
    <location>
        <begin position="6"/>
        <end position="27"/>
    </location>
</feature>
<dbReference type="Proteomes" id="UP000007721">
    <property type="component" value="Chromosome"/>
</dbReference>
<dbReference type="EMBL" id="CP001390">
    <property type="protein sequence ID" value="ACM21458.1"/>
    <property type="molecule type" value="Genomic_DNA"/>
</dbReference>
<feature type="transmembrane region" description="Helical" evidence="7">
    <location>
        <begin position="175"/>
        <end position="194"/>
    </location>
</feature>
<dbReference type="InterPro" id="IPR002771">
    <property type="entry name" value="Multi_antbiot-R_MarC"/>
</dbReference>
<keyword evidence="3" id="KW-1003">Cell membrane</keyword>
<dbReference type="HOGENOM" id="CLU_079909_1_1_7"/>
<feature type="transmembrane region" description="Helical" evidence="7">
    <location>
        <begin position="136"/>
        <end position="154"/>
    </location>
</feature>
<protein>
    <recommendedName>
        <fullName evidence="7">UPF0056 inner membrane protein</fullName>
    </recommendedName>
</protein>
<dbReference type="eggNOG" id="COG2095">
    <property type="taxonomic scope" value="Bacteria"/>
</dbReference>
<keyword evidence="6 7" id="KW-0472">Membrane</keyword>
<evidence type="ECO:0000313" key="8">
    <source>
        <dbReference type="EMBL" id="ACM21458.1"/>
    </source>
</evidence>
<comment type="subcellular location">
    <subcellularLocation>
        <location evidence="7">Cell inner membrane</location>
        <topology evidence="7">Multi-pass membrane protein</topology>
    </subcellularLocation>
    <subcellularLocation>
        <location evidence="1">Cell membrane</location>
        <topology evidence="1">Multi-pass membrane protein</topology>
    </subcellularLocation>
</comment>
<organism evidence="8 9">
    <name type="scientific">Geotalea daltonii (strain DSM 22248 / JCM 15807 / FRC-32)</name>
    <name type="common">Geobacter daltonii</name>
    <dbReference type="NCBI Taxonomy" id="316067"/>
    <lineage>
        <taxon>Bacteria</taxon>
        <taxon>Pseudomonadati</taxon>
        <taxon>Thermodesulfobacteriota</taxon>
        <taxon>Desulfuromonadia</taxon>
        <taxon>Geobacterales</taxon>
        <taxon>Geobacteraceae</taxon>
        <taxon>Geotalea</taxon>
    </lineage>
</organism>
<evidence type="ECO:0000313" key="9">
    <source>
        <dbReference type="Proteomes" id="UP000007721"/>
    </source>
</evidence>
<dbReference type="NCBIfam" id="TIGR00427">
    <property type="entry name" value="NAAT family transporter"/>
    <property type="match status" value="1"/>
</dbReference>
<comment type="similarity">
    <text evidence="2 7">Belongs to the UPF0056 (MarC) family.</text>
</comment>
<feature type="transmembrane region" description="Helical" evidence="7">
    <location>
        <begin position="63"/>
        <end position="84"/>
    </location>
</feature>
<evidence type="ECO:0000256" key="3">
    <source>
        <dbReference type="ARBA" id="ARBA00022475"/>
    </source>
</evidence>
<name>B9M3N7_GEODF</name>
<evidence type="ECO:0000256" key="1">
    <source>
        <dbReference type="ARBA" id="ARBA00004651"/>
    </source>
</evidence>
<reference evidence="8 9" key="1">
    <citation type="submission" date="2009-01" db="EMBL/GenBank/DDBJ databases">
        <title>Complete sequence of Geobacter sp. FRC-32.</title>
        <authorList>
            <consortium name="US DOE Joint Genome Institute"/>
            <person name="Lucas S."/>
            <person name="Copeland A."/>
            <person name="Lapidus A."/>
            <person name="Glavina del Rio T."/>
            <person name="Dalin E."/>
            <person name="Tice H."/>
            <person name="Bruce D."/>
            <person name="Goodwin L."/>
            <person name="Pitluck S."/>
            <person name="Saunders E."/>
            <person name="Brettin T."/>
            <person name="Detter J.C."/>
            <person name="Han C."/>
            <person name="Larimer F."/>
            <person name="Land M."/>
            <person name="Hauser L."/>
            <person name="Kyrpides N."/>
            <person name="Ovchinnikova G."/>
            <person name="Kostka J."/>
            <person name="Richardson P."/>
        </authorList>
    </citation>
    <scope>NUCLEOTIDE SEQUENCE [LARGE SCALE GENOMIC DNA]</scope>
    <source>
        <strain evidence="9">DSM 22248 / JCM 15807 / FRC-32</strain>
    </source>
</reference>
<dbReference type="OrthoDB" id="21094at2"/>
<proteinExistence type="inferred from homology"/>
<dbReference type="KEGG" id="geo:Geob_3115"/>
<dbReference type="RefSeq" id="WP_012648186.1">
    <property type="nucleotide sequence ID" value="NC_011979.1"/>
</dbReference>
<gene>
    <name evidence="8" type="ordered locus">Geob_3115</name>
</gene>
<evidence type="ECO:0000256" key="7">
    <source>
        <dbReference type="RuleBase" id="RU362048"/>
    </source>
</evidence>
<dbReference type="GO" id="GO:0005886">
    <property type="term" value="C:plasma membrane"/>
    <property type="evidence" value="ECO:0007669"/>
    <property type="project" value="UniProtKB-SubCell"/>
</dbReference>
<keyword evidence="5 7" id="KW-1133">Transmembrane helix</keyword>
<evidence type="ECO:0000256" key="5">
    <source>
        <dbReference type="ARBA" id="ARBA00022989"/>
    </source>
</evidence>
<sequence>MTFYAAVILLLLVMDPLGGIPFFISALKNVPEHRKKKVILRELLIALALMILFMFQGTKILKMLSISGPSLTIAGGIILLLIAIKMIFPSKDEFMENVVGNEPLIVPLAIPYVSGPSALITVTLIMSREPHRWKEWLLALLFAWVVTGSILIMCTELERLLGERGVIAIERLMGMILTTIAVEMTLNGIVAFLAQTKPA</sequence>
<feature type="transmembrane region" description="Helical" evidence="7">
    <location>
        <begin position="39"/>
        <end position="57"/>
    </location>
</feature>
<dbReference type="PANTHER" id="PTHR33508">
    <property type="entry name" value="UPF0056 MEMBRANE PROTEIN YHCE"/>
    <property type="match status" value="1"/>
</dbReference>
<evidence type="ECO:0000256" key="4">
    <source>
        <dbReference type="ARBA" id="ARBA00022692"/>
    </source>
</evidence>